<feature type="transmembrane region" description="Helical" evidence="2">
    <location>
        <begin position="169"/>
        <end position="188"/>
    </location>
</feature>
<keyword evidence="2" id="KW-0812">Transmembrane</keyword>
<evidence type="ECO:0000313" key="3">
    <source>
        <dbReference type="EMBL" id="WFD34262.1"/>
    </source>
</evidence>
<keyword evidence="4" id="KW-1185">Reference proteome</keyword>
<feature type="transmembrane region" description="Helical" evidence="2">
    <location>
        <begin position="68"/>
        <end position="87"/>
    </location>
</feature>
<protein>
    <submittedName>
        <fullName evidence="3">Uncharacterized protein</fullName>
    </submittedName>
</protein>
<sequence length="323" mass="34471">MNPPHDPIYALTALSDAADWTEAFVRHPVYNAYMPITLLTILHTLRVSHATRMISGGKNSRLGLFQSVILDQIVLFAGSSILALAIGMPLPIMIAPFPIVLYSSVHILTSVTGFGDLLLDLHSHPVTGLFMDIVLCTIDALARTEGIVGLGFGMLAAHPDPRVANALTAKLFAGAILSGGIPLVAQAFQLTSPTGAWAPTAPAWLQRPALLLFPDLIGGVLLALVHVVLTHGAHAHAHSTVAIAAEKIFGLPAPKEYIPYTPYLSLRQAKVVDALVLFVVLAVPALTRRLGVLLAQSRTRTRASGRRSGKNSRAAARNKRKNE</sequence>
<accession>A0AAF0ETI6</accession>
<evidence type="ECO:0000313" key="4">
    <source>
        <dbReference type="Proteomes" id="UP001219933"/>
    </source>
</evidence>
<proteinExistence type="predicted"/>
<feature type="transmembrane region" description="Helical" evidence="2">
    <location>
        <begin position="274"/>
        <end position="295"/>
    </location>
</feature>
<dbReference type="EMBL" id="CP119878">
    <property type="protein sequence ID" value="WFD34262.1"/>
    <property type="molecule type" value="Genomic_DNA"/>
</dbReference>
<evidence type="ECO:0000256" key="2">
    <source>
        <dbReference type="SAM" id="Phobius"/>
    </source>
</evidence>
<keyword evidence="2" id="KW-0472">Membrane</keyword>
<reference evidence="3" key="1">
    <citation type="submission" date="2023-03" db="EMBL/GenBank/DDBJ databases">
        <title>Mating type loci evolution in Malassezia.</title>
        <authorList>
            <person name="Coelho M.A."/>
        </authorList>
    </citation>
    <scope>NUCLEOTIDE SEQUENCE</scope>
    <source>
        <strain evidence="3">CBS 11721</strain>
    </source>
</reference>
<feature type="transmembrane region" description="Helical" evidence="2">
    <location>
        <begin position="30"/>
        <end position="47"/>
    </location>
</feature>
<organism evidence="3 4">
    <name type="scientific">Malassezia cuniculi</name>
    <dbReference type="NCBI Taxonomy" id="948313"/>
    <lineage>
        <taxon>Eukaryota</taxon>
        <taxon>Fungi</taxon>
        <taxon>Dikarya</taxon>
        <taxon>Basidiomycota</taxon>
        <taxon>Ustilaginomycotina</taxon>
        <taxon>Malasseziomycetes</taxon>
        <taxon>Malasseziales</taxon>
        <taxon>Malasseziaceae</taxon>
        <taxon>Malassezia</taxon>
    </lineage>
</organism>
<keyword evidence="2" id="KW-1133">Transmembrane helix</keyword>
<evidence type="ECO:0000256" key="1">
    <source>
        <dbReference type="SAM" id="MobiDB-lite"/>
    </source>
</evidence>
<feature type="transmembrane region" description="Helical" evidence="2">
    <location>
        <begin position="209"/>
        <end position="229"/>
    </location>
</feature>
<dbReference type="Proteomes" id="UP001219933">
    <property type="component" value="Chromosome 2"/>
</dbReference>
<gene>
    <name evidence="3" type="ORF">MCUN1_001099</name>
</gene>
<name>A0AAF0ETI6_9BASI</name>
<feature type="region of interest" description="Disordered" evidence="1">
    <location>
        <begin position="301"/>
        <end position="323"/>
    </location>
</feature>
<dbReference type="AlphaFoldDB" id="A0AAF0ETI6"/>